<keyword evidence="2" id="KW-1185">Reference proteome</keyword>
<dbReference type="EMBL" id="JAUEPL010000004">
    <property type="protein sequence ID" value="MDN3293366.1"/>
    <property type="molecule type" value="Genomic_DNA"/>
</dbReference>
<evidence type="ECO:0000313" key="1">
    <source>
        <dbReference type="EMBL" id="MDN3293366.1"/>
    </source>
</evidence>
<organism evidence="1 2">
    <name type="scientific">Streptomyces ficellus</name>
    <dbReference type="NCBI Taxonomy" id="1977088"/>
    <lineage>
        <taxon>Bacteria</taxon>
        <taxon>Bacillati</taxon>
        <taxon>Actinomycetota</taxon>
        <taxon>Actinomycetes</taxon>
        <taxon>Kitasatosporales</taxon>
        <taxon>Streptomycetaceae</taxon>
        <taxon>Streptomyces</taxon>
    </lineage>
</organism>
<name>A0ABT7Z2M2_9ACTN</name>
<accession>A0ABT7Z2M2</accession>
<protein>
    <submittedName>
        <fullName evidence="1">Uncharacterized protein</fullName>
    </submittedName>
</protein>
<dbReference type="RefSeq" id="WP_290110220.1">
    <property type="nucleotide sequence ID" value="NZ_JAUEPL010000004.1"/>
</dbReference>
<gene>
    <name evidence="1" type="ORF">QWM81_04745</name>
</gene>
<reference evidence="1" key="1">
    <citation type="submission" date="2023-06" db="EMBL/GenBank/DDBJ databases">
        <title>WGS-Sequencing of Streptomyces ficellus isolate 21 collected from sand in Gara Djebilet Iron Mine in Algeria.</title>
        <authorList>
            <person name="Zegers G.P."/>
            <person name="Gomez A."/>
            <person name="Gueddou A."/>
            <person name="Zahara A.F."/>
            <person name="Worth M."/>
            <person name="Sevigny J.L."/>
            <person name="Tisa L."/>
        </authorList>
    </citation>
    <scope>NUCLEOTIDE SEQUENCE</scope>
    <source>
        <strain evidence="1">AS11</strain>
    </source>
</reference>
<dbReference type="Proteomes" id="UP001174050">
    <property type="component" value="Unassembled WGS sequence"/>
</dbReference>
<proteinExistence type="predicted"/>
<sequence length="74" mass="7809">MPLITRTIRSRELTTGAVIGVDRLTSCHPNPGGSPLCTPGAQPDAWHLEASDVQALALPIPARGQFGPWRPPGT</sequence>
<evidence type="ECO:0000313" key="2">
    <source>
        <dbReference type="Proteomes" id="UP001174050"/>
    </source>
</evidence>
<comment type="caution">
    <text evidence="1">The sequence shown here is derived from an EMBL/GenBank/DDBJ whole genome shotgun (WGS) entry which is preliminary data.</text>
</comment>